<organism evidence="1 2">
    <name type="scientific">Staurois parvus</name>
    <dbReference type="NCBI Taxonomy" id="386267"/>
    <lineage>
        <taxon>Eukaryota</taxon>
        <taxon>Metazoa</taxon>
        <taxon>Chordata</taxon>
        <taxon>Craniata</taxon>
        <taxon>Vertebrata</taxon>
        <taxon>Euteleostomi</taxon>
        <taxon>Amphibia</taxon>
        <taxon>Batrachia</taxon>
        <taxon>Anura</taxon>
        <taxon>Neobatrachia</taxon>
        <taxon>Ranoidea</taxon>
        <taxon>Ranidae</taxon>
        <taxon>Staurois</taxon>
    </lineage>
</organism>
<name>A0ABN9CCL8_9NEOB</name>
<accession>A0ABN9CCL8</accession>
<gene>
    <name evidence="1" type="ORF">SPARVUS_LOCUS4762954</name>
</gene>
<proteinExistence type="predicted"/>
<dbReference type="EMBL" id="CATNWA010009280">
    <property type="protein sequence ID" value="CAI9557728.1"/>
    <property type="molecule type" value="Genomic_DNA"/>
</dbReference>
<evidence type="ECO:0000313" key="2">
    <source>
        <dbReference type="Proteomes" id="UP001162483"/>
    </source>
</evidence>
<comment type="caution">
    <text evidence="1">The sequence shown here is derived from an EMBL/GenBank/DDBJ whole genome shotgun (WGS) entry which is preliminary data.</text>
</comment>
<evidence type="ECO:0000313" key="1">
    <source>
        <dbReference type="EMBL" id="CAI9557728.1"/>
    </source>
</evidence>
<protein>
    <submittedName>
        <fullName evidence="1">Uncharacterized protein</fullName>
    </submittedName>
</protein>
<reference evidence="1" key="1">
    <citation type="submission" date="2023-05" db="EMBL/GenBank/DDBJ databases">
        <authorList>
            <person name="Stuckert A."/>
        </authorList>
    </citation>
    <scope>NUCLEOTIDE SEQUENCE</scope>
</reference>
<sequence length="54" mass="6082">MVQGYSQQPCTMCQAVTNHSSHSISQWLQECSQREGEMIAFIAFMCVKAISVKK</sequence>
<keyword evidence="2" id="KW-1185">Reference proteome</keyword>
<dbReference type="Proteomes" id="UP001162483">
    <property type="component" value="Unassembled WGS sequence"/>
</dbReference>
<feature type="non-terminal residue" evidence="1">
    <location>
        <position position="54"/>
    </location>
</feature>